<evidence type="ECO:0000313" key="2">
    <source>
        <dbReference type="EMBL" id="PNV75607.1"/>
    </source>
</evidence>
<organism evidence="2 3">
    <name type="scientific">Leptospira inadai serovar Lyme</name>
    <dbReference type="NCBI Taxonomy" id="293084"/>
    <lineage>
        <taxon>Bacteria</taxon>
        <taxon>Pseudomonadati</taxon>
        <taxon>Spirochaetota</taxon>
        <taxon>Spirochaetia</taxon>
        <taxon>Leptospirales</taxon>
        <taxon>Leptospiraceae</taxon>
        <taxon>Leptospira</taxon>
    </lineage>
</organism>
<proteinExistence type="predicted"/>
<dbReference type="RefSeq" id="WP_010417905.1">
    <property type="nucleotide sequence ID" value="NZ_MCRM02000006.1"/>
</dbReference>
<name>A0ABX4YK10_9LEPT</name>
<evidence type="ECO:0000259" key="1">
    <source>
        <dbReference type="Pfam" id="PF07238"/>
    </source>
</evidence>
<dbReference type="Pfam" id="PF07238">
    <property type="entry name" value="PilZ"/>
    <property type="match status" value="1"/>
</dbReference>
<accession>A0ABX4YK10</accession>
<comment type="caution">
    <text evidence="2">The sequence shown here is derived from an EMBL/GenBank/DDBJ whole genome shotgun (WGS) entry which is preliminary data.</text>
</comment>
<sequence length="120" mass="13329">MRERRQAERIYSEELCKFKITIRFEEIVFNGFIMNISEIGIGVVGTIKHGDSFPVGAPISGQIQFPDSWDKLKFEGEIARKEYISNDAGDSLVLGIKFATRISLPVPILKLALLAGGKSV</sequence>
<dbReference type="EMBL" id="MCRM02000006">
    <property type="protein sequence ID" value="PNV75607.1"/>
    <property type="molecule type" value="Genomic_DNA"/>
</dbReference>
<dbReference type="Proteomes" id="UP000094669">
    <property type="component" value="Unassembled WGS sequence"/>
</dbReference>
<feature type="domain" description="PilZ" evidence="1">
    <location>
        <begin position="3"/>
        <end position="104"/>
    </location>
</feature>
<dbReference type="InterPro" id="IPR009875">
    <property type="entry name" value="PilZ_domain"/>
</dbReference>
<evidence type="ECO:0000313" key="3">
    <source>
        <dbReference type="Proteomes" id="UP000094669"/>
    </source>
</evidence>
<keyword evidence="3" id="KW-1185">Reference proteome</keyword>
<reference evidence="2" key="1">
    <citation type="submission" date="2018-01" db="EMBL/GenBank/DDBJ databases">
        <title>Genomic characterization of Leptospira inadai serogroup Lyme isolated from captured rat in Brazil and comparative analysis with human reference strain.</title>
        <authorList>
            <person name="Moreno L.Z."/>
            <person name="Loureiro A.P."/>
            <person name="Miraglia F."/>
            <person name="Kremer F.S."/>
            <person name="Eslabao M.R."/>
            <person name="Dellagostin O.A."/>
            <person name="Lilenbaum W."/>
            <person name="Moreno A.M."/>
        </authorList>
    </citation>
    <scope>NUCLEOTIDE SEQUENCE [LARGE SCALE GENOMIC DNA]</scope>
    <source>
        <strain evidence="2">M34/99</strain>
    </source>
</reference>
<protein>
    <submittedName>
        <fullName evidence="2">PilZ domain-containing protein</fullName>
    </submittedName>
</protein>
<gene>
    <name evidence="2" type="ORF">BES34_008255</name>
</gene>